<evidence type="ECO:0000256" key="1">
    <source>
        <dbReference type="ARBA" id="ARBA00001941"/>
    </source>
</evidence>
<dbReference type="Gene3D" id="3.20.20.370">
    <property type="entry name" value="Glycoside hydrolase/deacetylase"/>
    <property type="match status" value="1"/>
</dbReference>
<keyword evidence="2" id="KW-0146">Chitin degradation</keyword>
<name>A0A9N9PUN3_9HELO</name>
<gene>
    <name evidence="8" type="ORF">HYALB_00009125</name>
</gene>
<dbReference type="GO" id="GO:0005975">
    <property type="term" value="P:carbohydrate metabolic process"/>
    <property type="evidence" value="ECO:0007669"/>
    <property type="project" value="InterPro"/>
</dbReference>
<dbReference type="GO" id="GO:0009272">
    <property type="term" value="P:fungal-type cell wall biogenesis"/>
    <property type="evidence" value="ECO:0007669"/>
    <property type="project" value="UniProtKB-ARBA"/>
</dbReference>
<sequence length="301" mass="33405">MLLTRRFRRLITSTATRLTTLISSPKAAKKHIKIDDEERGNPYTPSLTRNPLMQALKMLILLLILLLFLAALTAYTIYKPPNALIRYLQARNPDVIFHLPLPGHRKVVALTIDDAPSQHTPALLSLLATHNATATFFIIGSQIPSPHTNPILSQILAGGNELGNHAQHDEPSISLPLPELESQIRAIDALLPPNASGHKYFRPGSGFFNRKMVQRVRGVGYRMVLGSVYPHDAQIRSARRNARHVVAGVRPGSVVIVHDRRGYSVEQLGMILEGLGGRGFEVVCLGELMRIKEEVEREGKR</sequence>
<organism evidence="8 9">
    <name type="scientific">Hymenoscyphus albidus</name>
    <dbReference type="NCBI Taxonomy" id="595503"/>
    <lineage>
        <taxon>Eukaryota</taxon>
        <taxon>Fungi</taxon>
        <taxon>Dikarya</taxon>
        <taxon>Ascomycota</taxon>
        <taxon>Pezizomycotina</taxon>
        <taxon>Leotiomycetes</taxon>
        <taxon>Helotiales</taxon>
        <taxon>Helotiaceae</taxon>
        <taxon>Hymenoscyphus</taxon>
    </lineage>
</organism>
<keyword evidence="6" id="KW-0812">Transmembrane</keyword>
<dbReference type="InterPro" id="IPR050248">
    <property type="entry name" value="Polysacc_deacetylase_ArnD"/>
</dbReference>
<evidence type="ECO:0000313" key="8">
    <source>
        <dbReference type="EMBL" id="CAG8975718.1"/>
    </source>
</evidence>
<comment type="cofactor">
    <cofactor evidence="1">
        <name>Co(2+)</name>
        <dbReference type="ChEBI" id="CHEBI:48828"/>
    </cofactor>
</comment>
<evidence type="ECO:0000256" key="2">
    <source>
        <dbReference type="ARBA" id="ARBA00023024"/>
    </source>
</evidence>
<keyword evidence="3" id="KW-0170">Cobalt</keyword>
<dbReference type="SUPFAM" id="SSF88713">
    <property type="entry name" value="Glycoside hydrolase/deacetylase"/>
    <property type="match status" value="1"/>
</dbReference>
<comment type="catalytic activity">
    <reaction evidence="5">
        <text>[(1-&gt;4)-N-acetyl-beta-D-glucosaminyl](n) + n H2O = chitosan + n acetate</text>
        <dbReference type="Rhea" id="RHEA:10464"/>
        <dbReference type="Rhea" id="RHEA-COMP:9593"/>
        <dbReference type="Rhea" id="RHEA-COMP:9597"/>
        <dbReference type="ChEBI" id="CHEBI:15377"/>
        <dbReference type="ChEBI" id="CHEBI:17029"/>
        <dbReference type="ChEBI" id="CHEBI:30089"/>
        <dbReference type="ChEBI" id="CHEBI:57704"/>
        <dbReference type="EC" id="3.5.1.41"/>
    </reaction>
    <physiologicalReaction direction="left-to-right" evidence="5">
        <dbReference type="Rhea" id="RHEA:10465"/>
    </physiologicalReaction>
</comment>
<evidence type="ECO:0000256" key="3">
    <source>
        <dbReference type="ARBA" id="ARBA00023285"/>
    </source>
</evidence>
<evidence type="ECO:0000256" key="5">
    <source>
        <dbReference type="ARBA" id="ARBA00048494"/>
    </source>
</evidence>
<accession>A0A9N9PUN3</accession>
<dbReference type="AlphaFoldDB" id="A0A9N9PUN3"/>
<feature type="domain" description="NodB homology" evidence="7">
    <location>
        <begin position="106"/>
        <end position="283"/>
    </location>
</feature>
<dbReference type="EMBL" id="CAJVRM010000148">
    <property type="protein sequence ID" value="CAG8975718.1"/>
    <property type="molecule type" value="Genomic_DNA"/>
</dbReference>
<keyword evidence="2" id="KW-0119">Carbohydrate metabolism</keyword>
<dbReference type="PROSITE" id="PS51677">
    <property type="entry name" value="NODB"/>
    <property type="match status" value="1"/>
</dbReference>
<dbReference type="OrthoDB" id="407355at2759"/>
<keyword evidence="6" id="KW-1133">Transmembrane helix</keyword>
<dbReference type="Pfam" id="PF01522">
    <property type="entry name" value="Polysacc_deac_1"/>
    <property type="match status" value="1"/>
</dbReference>
<keyword evidence="2" id="KW-0624">Polysaccharide degradation</keyword>
<evidence type="ECO:0000313" key="9">
    <source>
        <dbReference type="Proteomes" id="UP000701801"/>
    </source>
</evidence>
<evidence type="ECO:0000256" key="6">
    <source>
        <dbReference type="SAM" id="Phobius"/>
    </source>
</evidence>
<keyword evidence="9" id="KW-1185">Reference proteome</keyword>
<evidence type="ECO:0000256" key="4">
    <source>
        <dbReference type="ARBA" id="ARBA00024056"/>
    </source>
</evidence>
<dbReference type="InterPro" id="IPR002509">
    <property type="entry name" value="NODB_dom"/>
</dbReference>
<dbReference type="PANTHER" id="PTHR10587">
    <property type="entry name" value="GLYCOSYL TRANSFERASE-RELATED"/>
    <property type="match status" value="1"/>
</dbReference>
<comment type="caution">
    <text evidence="8">The sequence shown here is derived from an EMBL/GenBank/DDBJ whole genome shotgun (WGS) entry which is preliminary data.</text>
</comment>
<dbReference type="InterPro" id="IPR011330">
    <property type="entry name" value="Glyco_hydro/deAcase_b/a-brl"/>
</dbReference>
<dbReference type="Proteomes" id="UP000701801">
    <property type="component" value="Unassembled WGS sequence"/>
</dbReference>
<dbReference type="PANTHER" id="PTHR10587:SF137">
    <property type="entry name" value="4-DEOXY-4-FORMAMIDO-L-ARABINOSE-PHOSPHOUNDECAPRENOL DEFORMYLASE ARND-RELATED"/>
    <property type="match status" value="1"/>
</dbReference>
<keyword evidence="6" id="KW-0472">Membrane</keyword>
<evidence type="ECO:0000259" key="7">
    <source>
        <dbReference type="PROSITE" id="PS51677"/>
    </source>
</evidence>
<reference evidence="8" key="1">
    <citation type="submission" date="2021-07" db="EMBL/GenBank/DDBJ databases">
        <authorList>
            <person name="Durling M."/>
        </authorList>
    </citation>
    <scope>NUCLEOTIDE SEQUENCE</scope>
</reference>
<protein>
    <recommendedName>
        <fullName evidence="4">chitin deacetylase</fullName>
        <ecNumber evidence="4">3.5.1.41</ecNumber>
    </recommendedName>
</protein>
<dbReference type="EC" id="3.5.1.41" evidence="4"/>
<proteinExistence type="predicted"/>
<feature type="transmembrane region" description="Helical" evidence="6">
    <location>
        <begin position="59"/>
        <end position="78"/>
    </location>
</feature>
<dbReference type="GO" id="GO:0006032">
    <property type="term" value="P:chitin catabolic process"/>
    <property type="evidence" value="ECO:0007669"/>
    <property type="project" value="UniProtKB-KW"/>
</dbReference>
<dbReference type="GO" id="GO:0004099">
    <property type="term" value="F:chitin deacetylase activity"/>
    <property type="evidence" value="ECO:0007669"/>
    <property type="project" value="UniProtKB-EC"/>
</dbReference>